<evidence type="ECO:0000259" key="3">
    <source>
        <dbReference type="PROSITE" id="PS51272"/>
    </source>
</evidence>
<gene>
    <name evidence="4" type="ORF">AWH49_03150</name>
</gene>
<feature type="chain" id="PRO_5008066621" description="SLH domain-containing protein" evidence="2">
    <location>
        <begin position="24"/>
        <end position="762"/>
    </location>
</feature>
<accession>A0A177L4D9</accession>
<dbReference type="Proteomes" id="UP000076935">
    <property type="component" value="Unassembled WGS sequence"/>
</dbReference>
<protein>
    <recommendedName>
        <fullName evidence="3">SLH domain-containing protein</fullName>
    </recommendedName>
</protein>
<evidence type="ECO:0000256" key="2">
    <source>
        <dbReference type="SAM" id="SignalP"/>
    </source>
</evidence>
<evidence type="ECO:0000313" key="4">
    <source>
        <dbReference type="EMBL" id="OAH60197.1"/>
    </source>
</evidence>
<comment type="caution">
    <text evidence="4">The sequence shown here is derived from an EMBL/GenBank/DDBJ whole genome shotgun (WGS) entry which is preliminary data.</text>
</comment>
<dbReference type="Pfam" id="PF00395">
    <property type="entry name" value="SLH"/>
    <property type="match status" value="3"/>
</dbReference>
<dbReference type="RefSeq" id="WP_063966319.1">
    <property type="nucleotide sequence ID" value="NZ_JBCNAN010000038.1"/>
</dbReference>
<dbReference type="EMBL" id="LQWY01000045">
    <property type="protein sequence ID" value="OAH60197.1"/>
    <property type="molecule type" value="Genomic_DNA"/>
</dbReference>
<feature type="domain" description="SLH" evidence="3">
    <location>
        <begin position="21"/>
        <end position="84"/>
    </location>
</feature>
<keyword evidence="5" id="KW-1185">Reference proteome</keyword>
<dbReference type="InterPro" id="IPR051465">
    <property type="entry name" value="Cell_Envelope_Struct_Comp"/>
</dbReference>
<evidence type="ECO:0000313" key="5">
    <source>
        <dbReference type="Proteomes" id="UP000076935"/>
    </source>
</evidence>
<reference evidence="4 5" key="1">
    <citation type="submission" date="2016-01" db="EMBL/GenBank/DDBJ databases">
        <title>Investigation of taxonomic status of Bacillus aminovorans.</title>
        <authorList>
            <person name="Verma A."/>
            <person name="Pal Y."/>
            <person name="Krishnamurthi S."/>
        </authorList>
    </citation>
    <scope>NUCLEOTIDE SEQUENCE [LARGE SCALE GENOMIC DNA]</scope>
    <source>
        <strain evidence="4 5">DSM 1314</strain>
    </source>
</reference>
<proteinExistence type="predicted"/>
<dbReference type="PROSITE" id="PS51272">
    <property type="entry name" value="SLH"/>
    <property type="match status" value="2"/>
</dbReference>
<dbReference type="AlphaFoldDB" id="A0A177L4D9"/>
<dbReference type="PANTHER" id="PTHR43308:SF5">
    <property type="entry name" value="S-LAYER PROTEIN _ PEPTIDOGLYCAN ENDO-BETA-N-ACETYLGLUCOSAMINIDASE"/>
    <property type="match status" value="1"/>
</dbReference>
<feature type="domain" description="SLH" evidence="3">
    <location>
        <begin position="143"/>
        <end position="206"/>
    </location>
</feature>
<dbReference type="PANTHER" id="PTHR43308">
    <property type="entry name" value="OUTER MEMBRANE PROTEIN ALPHA-RELATED"/>
    <property type="match status" value="1"/>
</dbReference>
<keyword evidence="1 2" id="KW-0732">Signal</keyword>
<dbReference type="InterPro" id="IPR001119">
    <property type="entry name" value="SLH_dom"/>
</dbReference>
<sequence length="762" mass="84912">MRKVGGSLAAFLFVFTFVFHVSAQSFSDVDHHWAKKEIEALTNEGVISGYEDGTFRPYTEVTRGQFLAYLVRALDLPAGTSTFPDVPPTSRLYEDIAAAKKAGLILGNANGQALANQPVTRSDVAVMLDRAMQLKGNYTNRTPLTYKDAVKIGKYAYDAVERMTNYGLIKGTGVDTFEPGKIATRGESAVFVYRMMTALDLISGSTEPVPNPTPADNQEVVIPIHSDQYIKVRMNTKGVPLTYDKRTTEAHVLSTDEHYYYHMGNTSKPLGSLQVTLRKLDNGDTFAFTKFLHNGDNTYSASVILPFQQSNDYSIAKYSAHGTVDQSHNNTFGVDKTSHPTGILSVKHGVKVTNEVMMSKNYISVQRQTNYANGQRSVIRELLDERESYQVLTNPSQNLVTAQLNMSVQGKAISESWALLSEQPLFASETNRNDWFKRTILEYGSINNWFTADGAYTKLPWSIEPSHQMGYGRNINRLQGGVYLTAYNSNQERYLRDLVVNAVADLDVFSGGAVTAGETPVFETEYTSTWLKKAYGTTAPYVDTRLNENAALFLKNTGEALNIPQIAKANLRYADFLINQRSLGNTISVTPSGYLIADYYKIGTGSKKTHASLNHALGEMRFLLETYKQTGNTTYLTTAREMKDGIENLHPKWIRPSGDLWYQVNSDLTFAGEDYPDLTLMDLLLSQNVFAETGIPRSEIFDQLIRTKTTYLVDNNISIIKPVVQLLRDQGFGDLINGTYRASSSNVDLNERPKDTLDLLAE</sequence>
<organism evidence="4 5">
    <name type="scientific">Domibacillus aminovorans</name>
    <dbReference type="NCBI Taxonomy" id="29332"/>
    <lineage>
        <taxon>Bacteria</taxon>
        <taxon>Bacillati</taxon>
        <taxon>Bacillota</taxon>
        <taxon>Bacilli</taxon>
        <taxon>Bacillales</taxon>
        <taxon>Bacillaceae</taxon>
        <taxon>Domibacillus</taxon>
    </lineage>
</organism>
<feature type="signal peptide" evidence="2">
    <location>
        <begin position="1"/>
        <end position="23"/>
    </location>
</feature>
<evidence type="ECO:0000256" key="1">
    <source>
        <dbReference type="ARBA" id="ARBA00022729"/>
    </source>
</evidence>
<name>A0A177L4D9_9BACI</name>
<dbReference type="STRING" id="29332.AWH48_14415"/>